<evidence type="ECO:0000256" key="2">
    <source>
        <dbReference type="SAM" id="SignalP"/>
    </source>
</evidence>
<evidence type="ECO:0000256" key="1">
    <source>
        <dbReference type="SAM" id="MobiDB-lite"/>
    </source>
</evidence>
<organism evidence="4 5">
    <name type="scientific">Pyxidicoccus parkwayensis</name>
    <dbReference type="NCBI Taxonomy" id="2813578"/>
    <lineage>
        <taxon>Bacteria</taxon>
        <taxon>Pseudomonadati</taxon>
        <taxon>Myxococcota</taxon>
        <taxon>Myxococcia</taxon>
        <taxon>Myxococcales</taxon>
        <taxon>Cystobacterineae</taxon>
        <taxon>Myxococcaceae</taxon>
        <taxon>Pyxidicoccus</taxon>
    </lineage>
</organism>
<dbReference type="SUPFAM" id="SSF48452">
    <property type="entry name" value="TPR-like"/>
    <property type="match status" value="1"/>
</dbReference>
<dbReference type="Proteomes" id="UP000662747">
    <property type="component" value="Chromosome"/>
</dbReference>
<feature type="chain" id="PRO_5046405319" description="Peptidase MA-like domain-containing protein" evidence="2">
    <location>
        <begin position="19"/>
        <end position="465"/>
    </location>
</feature>
<dbReference type="Pfam" id="PF13485">
    <property type="entry name" value="Peptidase_MA_2"/>
    <property type="match status" value="1"/>
</dbReference>
<evidence type="ECO:0000313" key="5">
    <source>
        <dbReference type="Proteomes" id="UP000662747"/>
    </source>
</evidence>
<feature type="compositionally biased region" description="Basic and acidic residues" evidence="1">
    <location>
        <begin position="148"/>
        <end position="158"/>
    </location>
</feature>
<sequence length="465" mass="50826">MRALLVALVLAAAPPPSAQKAKELAASRAWEDLYLAFASGDPKDVPDAQRRTISAALLKGCEALLDEDAVMAFSLGERAAVYEESPGALRCLARSARKTDQRASAEAALRKGLEKHPKDGAFPLELGRLLLEEQDAAGALAVLEKVPPRSREAAEAKKLVQQARAKTSEENAARKEAERLEQRINGEGPQPRRPSGSDLEVAPATGRGADKGETRSVSLSYESGTDAAGMRTRSNGRFTIRYFNNARDFGQRADYEGRVVAALDEAYDFTLREIGQTRREPVDVVLYTREEFSVHFGRDKARMIAGLYSDNAIRINDAAELTQETRATLVHEYIHAVLDEYMPNARESLPVWLNEGLAEYVEWRYLGGEGPPVPVRQAMVGAAKGGKLPRLAELASTSLIFNRNPTVAYATSAMAVGELVRRGGAERLITFIREVGAGKPIEEALRDHYGESLATLDERVREGIL</sequence>
<evidence type="ECO:0000313" key="4">
    <source>
        <dbReference type="EMBL" id="QSQ23670.1"/>
    </source>
</evidence>
<proteinExistence type="predicted"/>
<dbReference type="InterPro" id="IPR011990">
    <property type="entry name" value="TPR-like_helical_dom_sf"/>
</dbReference>
<gene>
    <name evidence="4" type="ORF">JY651_01405</name>
</gene>
<reference evidence="4 5" key="1">
    <citation type="submission" date="2021-02" db="EMBL/GenBank/DDBJ databases">
        <title>De Novo genome assembly of isolated myxobacteria.</title>
        <authorList>
            <person name="Stevens D.C."/>
        </authorList>
    </citation>
    <scope>NUCLEOTIDE SEQUENCE [LARGE SCALE GENOMIC DNA]</scope>
    <source>
        <strain evidence="5">SCPEA02</strain>
    </source>
</reference>
<feature type="domain" description="Peptidase MA-like" evidence="3">
    <location>
        <begin position="275"/>
        <end position="462"/>
    </location>
</feature>
<name>A0ABX7NXN8_9BACT</name>
<dbReference type="Gene3D" id="1.25.40.10">
    <property type="entry name" value="Tetratricopeptide repeat domain"/>
    <property type="match status" value="1"/>
</dbReference>
<keyword evidence="2" id="KW-0732">Signal</keyword>
<feature type="signal peptide" evidence="2">
    <location>
        <begin position="1"/>
        <end position="18"/>
    </location>
</feature>
<accession>A0ABX7NXN8</accession>
<dbReference type="Pfam" id="PF14559">
    <property type="entry name" value="TPR_19"/>
    <property type="match status" value="1"/>
</dbReference>
<dbReference type="EMBL" id="CP071090">
    <property type="protein sequence ID" value="QSQ23670.1"/>
    <property type="molecule type" value="Genomic_DNA"/>
</dbReference>
<keyword evidence="5" id="KW-1185">Reference proteome</keyword>
<feature type="region of interest" description="Disordered" evidence="1">
    <location>
        <begin position="148"/>
        <end position="229"/>
    </location>
</feature>
<dbReference type="InterPro" id="IPR039568">
    <property type="entry name" value="Peptidase_MA-like_dom"/>
</dbReference>
<feature type="compositionally biased region" description="Basic and acidic residues" evidence="1">
    <location>
        <begin position="166"/>
        <end position="184"/>
    </location>
</feature>
<dbReference type="RefSeq" id="WP_206725241.1">
    <property type="nucleotide sequence ID" value="NZ_CP071090.1"/>
</dbReference>
<protein>
    <recommendedName>
        <fullName evidence="3">Peptidase MA-like domain-containing protein</fullName>
    </recommendedName>
</protein>
<evidence type="ECO:0000259" key="3">
    <source>
        <dbReference type="Pfam" id="PF13485"/>
    </source>
</evidence>